<evidence type="ECO:0000313" key="2">
    <source>
        <dbReference type="EMBL" id="SEM38502.1"/>
    </source>
</evidence>
<feature type="domain" description="Outer membrane protein beta-barrel" evidence="1">
    <location>
        <begin position="435"/>
        <end position="784"/>
    </location>
</feature>
<dbReference type="Proteomes" id="UP000198984">
    <property type="component" value="Unassembled WGS sequence"/>
</dbReference>
<name>A0A1H7XX31_9BACT</name>
<dbReference type="AlphaFoldDB" id="A0A1H7XX31"/>
<evidence type="ECO:0000313" key="3">
    <source>
        <dbReference type="Proteomes" id="UP000198984"/>
    </source>
</evidence>
<dbReference type="InterPro" id="IPR008969">
    <property type="entry name" value="CarboxyPept-like_regulatory"/>
</dbReference>
<dbReference type="SUPFAM" id="SSF49464">
    <property type="entry name" value="Carboxypeptidase regulatory domain-like"/>
    <property type="match status" value="1"/>
</dbReference>
<dbReference type="Gene3D" id="2.60.40.1120">
    <property type="entry name" value="Carboxypeptidase-like, regulatory domain"/>
    <property type="match status" value="1"/>
</dbReference>
<dbReference type="OrthoDB" id="606930at2"/>
<accession>A0A1H7XX31</accession>
<keyword evidence="2" id="KW-0675">Receptor</keyword>
<keyword evidence="3" id="KW-1185">Reference proteome</keyword>
<evidence type="ECO:0000259" key="1">
    <source>
        <dbReference type="Pfam" id="PF14905"/>
    </source>
</evidence>
<dbReference type="STRING" id="573321.SAMN04488505_104236"/>
<reference evidence="2 3" key="1">
    <citation type="submission" date="2016-10" db="EMBL/GenBank/DDBJ databases">
        <authorList>
            <person name="de Groot N.N."/>
        </authorList>
    </citation>
    <scope>NUCLEOTIDE SEQUENCE [LARGE SCALE GENOMIC DNA]</scope>
    <source>
        <strain evidence="2 3">DSM 21039</strain>
    </source>
</reference>
<dbReference type="Pfam" id="PF13620">
    <property type="entry name" value="CarboxypepD_reg"/>
    <property type="match status" value="1"/>
</dbReference>
<proteinExistence type="predicted"/>
<dbReference type="SUPFAM" id="SSF56935">
    <property type="entry name" value="Porins"/>
    <property type="match status" value="1"/>
</dbReference>
<organism evidence="2 3">
    <name type="scientific">Chitinophaga rupis</name>
    <dbReference type="NCBI Taxonomy" id="573321"/>
    <lineage>
        <taxon>Bacteria</taxon>
        <taxon>Pseudomonadati</taxon>
        <taxon>Bacteroidota</taxon>
        <taxon>Chitinophagia</taxon>
        <taxon>Chitinophagales</taxon>
        <taxon>Chitinophagaceae</taxon>
        <taxon>Chitinophaga</taxon>
    </lineage>
</organism>
<dbReference type="RefSeq" id="WP_089914935.1">
    <property type="nucleotide sequence ID" value="NZ_FOBB01000004.1"/>
</dbReference>
<gene>
    <name evidence="2" type="ORF">SAMN04488505_104236</name>
</gene>
<dbReference type="InterPro" id="IPR041700">
    <property type="entry name" value="OMP_b-brl_3"/>
</dbReference>
<protein>
    <submittedName>
        <fullName evidence="2">Outer membrane receptor proteins, mostly Fe transport</fullName>
    </submittedName>
</protein>
<dbReference type="Pfam" id="PF14905">
    <property type="entry name" value="OMP_b-brl_3"/>
    <property type="match status" value="1"/>
</dbReference>
<dbReference type="EMBL" id="FOBB01000004">
    <property type="protein sequence ID" value="SEM38502.1"/>
    <property type="molecule type" value="Genomic_DNA"/>
</dbReference>
<sequence>MKAFLTLWLLLIITGITTFAQIKQPGKISGQLKDTLTNLPIADATVALLSSNDSSLIANSFSGPGGFFEFNNIAFGEYRLYITYMGYQSRMLTLQVTRDTSALLIGTIWLKKTGFTLKEVEIKEIKRVITLKKDTVEYNAAAFKLRENALMESLLKQLPGVTIDKDGTIRAQGKIISKILVEGKSFFGDDTKMASHNISAEMIDKVQLIDRKPDKHGLTGGLGEETEKVINVTIKKEHLNHVTGRVVAAYGTNGRFVTSAGLNRIGKKQQISFIGDGNNTNNIGIGEPGTGVYGFEPNGSVGVSNNWNAGINYNDEINEKIRVSANYYLSNRSFENMQSSVRQNILPDSIYYYEQNSSNKNKSTYHSLNLRLEYQIDSLTALTVSSRANYSNTNSILGNQYKTYNSKGLPINSGSLNNNIAGRIPSFFLDLQFDKKFKKPGRTFSAYLNYRSDDNSQKIFNKSDNLFMEPSGTEKKDSIDQLIDNRDFSYAYVLRLSYSEPITKHEFLEFNYTYFPNFSHSQKQSFNYNASKGGYDIYNDSLSNDLRYDFQIQEVNIKLNSIKEKFGYSLGLYAQLNALYNHDLRLQNVYRKNSLFLFPFALFNWNISEDKNLIFTYGAMSEQPTVAQLQPVPDNTNPLYIKIGNPDLKAALNNNFTLNYKSFNPRTTHTLFINMAATITGNKIINTSWIDSVGRQMNQYVNTNGTWYMYGEITNSVSIFKRQATLNTTTAFNRRRDISYNNGSKSRTIDLQFRQLFTTNFSFKERGDIGASGSVQYNITTYDLQKQLNTSYFTYTLSLNGNLNLPLGLVLGADIDYLLNTGRQAGYNLNITILNAYIGKTLLSHKQAVVRLQGFDLLKQNVSLRRSMDVNYIEDVRSQILQRFFLLSFTYYLKPLVKD</sequence>